<proteinExistence type="inferred from homology"/>
<dbReference type="CDD" id="cd00995">
    <property type="entry name" value="PBP2_NikA_DppA_OppA_like"/>
    <property type="match status" value="1"/>
</dbReference>
<dbReference type="GO" id="GO:0043190">
    <property type="term" value="C:ATP-binding cassette (ABC) transporter complex"/>
    <property type="evidence" value="ECO:0007669"/>
    <property type="project" value="InterPro"/>
</dbReference>
<accession>A0A926DD60</accession>
<dbReference type="InterPro" id="IPR039424">
    <property type="entry name" value="SBP_5"/>
</dbReference>
<dbReference type="RefSeq" id="WP_249300251.1">
    <property type="nucleotide sequence ID" value="NZ_JACRSP010000002.1"/>
</dbReference>
<dbReference type="Gene3D" id="3.10.105.10">
    <property type="entry name" value="Dipeptide-binding Protein, Domain 3"/>
    <property type="match status" value="1"/>
</dbReference>
<comment type="caution">
    <text evidence="7">The sequence shown here is derived from an EMBL/GenBank/DDBJ whole genome shotgun (WGS) entry which is preliminary data.</text>
</comment>
<dbReference type="PANTHER" id="PTHR30290">
    <property type="entry name" value="PERIPLASMIC BINDING COMPONENT OF ABC TRANSPORTER"/>
    <property type="match status" value="1"/>
</dbReference>
<evidence type="ECO:0000256" key="1">
    <source>
        <dbReference type="ARBA" id="ARBA00005695"/>
    </source>
</evidence>
<feature type="signal peptide" evidence="5">
    <location>
        <begin position="1"/>
        <end position="19"/>
    </location>
</feature>
<dbReference type="InterPro" id="IPR000914">
    <property type="entry name" value="SBP_5_dom"/>
</dbReference>
<feature type="region of interest" description="Disordered" evidence="4">
    <location>
        <begin position="25"/>
        <end position="44"/>
    </location>
</feature>
<keyword evidence="2" id="KW-0813">Transport</keyword>
<evidence type="ECO:0000259" key="6">
    <source>
        <dbReference type="Pfam" id="PF00496"/>
    </source>
</evidence>
<dbReference type="PIRSF" id="PIRSF002741">
    <property type="entry name" value="MppA"/>
    <property type="match status" value="1"/>
</dbReference>
<evidence type="ECO:0000313" key="7">
    <source>
        <dbReference type="EMBL" id="MBC8536423.1"/>
    </source>
</evidence>
<dbReference type="PANTHER" id="PTHR30290:SF9">
    <property type="entry name" value="OLIGOPEPTIDE-BINDING PROTEIN APPA"/>
    <property type="match status" value="1"/>
</dbReference>
<dbReference type="EMBL" id="JACRSP010000002">
    <property type="protein sequence ID" value="MBC8536423.1"/>
    <property type="molecule type" value="Genomic_DNA"/>
</dbReference>
<dbReference type="Pfam" id="PF00496">
    <property type="entry name" value="SBP_bac_5"/>
    <property type="match status" value="1"/>
</dbReference>
<evidence type="ECO:0000256" key="5">
    <source>
        <dbReference type="SAM" id="SignalP"/>
    </source>
</evidence>
<evidence type="ECO:0000256" key="3">
    <source>
        <dbReference type="ARBA" id="ARBA00022729"/>
    </source>
</evidence>
<evidence type="ECO:0000256" key="2">
    <source>
        <dbReference type="ARBA" id="ARBA00022448"/>
    </source>
</evidence>
<dbReference type="AlphaFoldDB" id="A0A926DD60"/>
<dbReference type="InterPro" id="IPR030678">
    <property type="entry name" value="Peptide/Ni-bd"/>
</dbReference>
<dbReference type="Proteomes" id="UP000620366">
    <property type="component" value="Unassembled WGS sequence"/>
</dbReference>
<dbReference type="Gene3D" id="3.40.190.10">
    <property type="entry name" value="Periplasmic binding protein-like II"/>
    <property type="match status" value="1"/>
</dbReference>
<dbReference type="GO" id="GO:0015833">
    <property type="term" value="P:peptide transport"/>
    <property type="evidence" value="ECO:0007669"/>
    <property type="project" value="TreeGrafter"/>
</dbReference>
<organism evidence="7 8">
    <name type="scientific">Feifania hominis</name>
    <dbReference type="NCBI Taxonomy" id="2763660"/>
    <lineage>
        <taxon>Bacteria</taxon>
        <taxon>Bacillati</taxon>
        <taxon>Bacillota</taxon>
        <taxon>Clostridia</taxon>
        <taxon>Eubacteriales</taxon>
        <taxon>Feifaniaceae</taxon>
        <taxon>Feifania</taxon>
    </lineage>
</organism>
<name>A0A926DD60_9FIRM</name>
<evidence type="ECO:0000313" key="8">
    <source>
        <dbReference type="Proteomes" id="UP000620366"/>
    </source>
</evidence>
<feature type="chain" id="PRO_5039136848" evidence="5">
    <location>
        <begin position="20"/>
        <end position="534"/>
    </location>
</feature>
<reference evidence="7" key="1">
    <citation type="submission" date="2020-08" db="EMBL/GenBank/DDBJ databases">
        <title>Genome public.</title>
        <authorList>
            <person name="Liu C."/>
            <person name="Sun Q."/>
        </authorList>
    </citation>
    <scope>NUCLEOTIDE SEQUENCE</scope>
    <source>
        <strain evidence="7">BX7</strain>
    </source>
</reference>
<dbReference type="PROSITE" id="PS51257">
    <property type="entry name" value="PROKAR_LIPOPROTEIN"/>
    <property type="match status" value="1"/>
</dbReference>
<feature type="domain" description="Solute-binding protein family 5" evidence="6">
    <location>
        <begin position="96"/>
        <end position="433"/>
    </location>
</feature>
<keyword evidence="3 5" id="KW-0732">Signal</keyword>
<protein>
    <submittedName>
        <fullName evidence="7">ABC transporter substrate-binding protein</fullName>
    </submittedName>
</protein>
<dbReference type="SUPFAM" id="SSF53850">
    <property type="entry name" value="Periplasmic binding protein-like II"/>
    <property type="match status" value="1"/>
</dbReference>
<sequence length="534" mass="59249">MKKRIIAIFLAAVLCLSLAACGPKESVDPQNPDGPQTGEVKKSSKDTLTIAVAGDIPSLKGGQNSRTTASLCWPTLFTLNETAEGGYEYVIDEYSAAESAEWSEDQKSLIVTLKDGITMHNGTPLTADDAVFSIAYECTTGNTLNASPNMPEDGSGVEKVDEKTVKLTFNTVSVDNWNLAAQFRIFDKESFEASNASDLTVYGADAKNFVSYGPYKLKEFAVGDHVTFEKFDDYFAGNDSTIKTVIVRRIDESTVAMMELQTGGVDVIMYPAESDIADVENGMYDNIKYNSAAGLYQQLIVFNLDGNSLCSNVNVRKALCYAIDRKAMWEGAFESSGLFADTPVSRTQEFIQTYEEPYPQDLAKAKQMLEAEGIEEGTTFTVLVDNDAYRTTAVEMFKNVMVEMGYNVEIRTGDNAAYLNDVLNTTDWDLEFGKSGMIGSVAYWIGSQWPFFHHGNTAVEDFSDFYAMQNAILAEFDDAKRNELTQEFMDAYVNEYCISYPIRQDVYGNLMAKNLEGVTRWGEQWNLIGAYFTE</sequence>
<dbReference type="GO" id="GO:1904680">
    <property type="term" value="F:peptide transmembrane transporter activity"/>
    <property type="evidence" value="ECO:0007669"/>
    <property type="project" value="TreeGrafter"/>
</dbReference>
<comment type="similarity">
    <text evidence="1">Belongs to the bacterial solute-binding protein 5 family.</text>
</comment>
<gene>
    <name evidence="7" type="ORF">H8695_06920</name>
</gene>
<dbReference type="GO" id="GO:0042597">
    <property type="term" value="C:periplasmic space"/>
    <property type="evidence" value="ECO:0007669"/>
    <property type="project" value="UniProtKB-ARBA"/>
</dbReference>
<keyword evidence="8" id="KW-1185">Reference proteome</keyword>
<evidence type="ECO:0000256" key="4">
    <source>
        <dbReference type="SAM" id="MobiDB-lite"/>
    </source>
</evidence>